<evidence type="ECO:0000313" key="3">
    <source>
        <dbReference type="Proteomes" id="UP000078070"/>
    </source>
</evidence>
<dbReference type="KEGG" id="mars:A8C75_15375"/>
<name>A0A1A9F0P2_9GAMM</name>
<proteinExistence type="predicted"/>
<dbReference type="Pfam" id="PF09500">
    <property type="entry name" value="YiiD_C"/>
    <property type="match status" value="1"/>
</dbReference>
<gene>
    <name evidence="2" type="ORF">A8C75_15375</name>
</gene>
<dbReference type="InterPro" id="IPR029069">
    <property type="entry name" value="HotDog_dom_sf"/>
</dbReference>
<dbReference type="InterPro" id="IPR012660">
    <property type="entry name" value="YiiD_C"/>
</dbReference>
<dbReference type="Proteomes" id="UP000078070">
    <property type="component" value="Chromosome"/>
</dbReference>
<dbReference type="EMBL" id="CP015839">
    <property type="protein sequence ID" value="ANG63725.1"/>
    <property type="molecule type" value="Genomic_DNA"/>
</dbReference>
<dbReference type="AlphaFoldDB" id="A0A1A9F0P2"/>
<reference evidence="2 3" key="2">
    <citation type="journal article" date="2018" name="Int. J. Syst. Evol. Microbiol.">
        <title>Marinobacterium aestuarii sp. nov., a benzene-degrading marine bacterium isolated from estuary sediment.</title>
        <authorList>
            <person name="Bae S.S."/>
            <person name="Jung J."/>
            <person name="Chung D."/>
            <person name="Baek K."/>
        </authorList>
    </citation>
    <scope>NUCLEOTIDE SEQUENCE [LARGE SCALE GENOMIC DNA]</scope>
    <source>
        <strain evidence="2 3">ST58-10</strain>
    </source>
</reference>
<protein>
    <recommendedName>
        <fullName evidence="1">Thioesterase putative domain-containing protein</fullName>
    </recommendedName>
</protein>
<keyword evidence="3" id="KW-1185">Reference proteome</keyword>
<accession>A0A1A9F0P2</accession>
<reference evidence="3" key="1">
    <citation type="submission" date="2016-05" db="EMBL/GenBank/DDBJ databases">
        <authorList>
            <person name="Baek K."/>
            <person name="Yang S.-J."/>
        </authorList>
    </citation>
    <scope>NUCLEOTIDE SEQUENCE [LARGE SCALE GENOMIC DNA]</scope>
    <source>
        <strain evidence="3">ST58-10</strain>
    </source>
</reference>
<dbReference type="STRING" id="1821621.A8C75_15375"/>
<feature type="domain" description="Thioesterase putative" evidence="1">
    <location>
        <begin position="13"/>
        <end position="153"/>
    </location>
</feature>
<dbReference type="Gene3D" id="3.10.129.10">
    <property type="entry name" value="Hotdog Thioesterase"/>
    <property type="match status" value="1"/>
</dbReference>
<dbReference type="SUPFAM" id="SSF54637">
    <property type="entry name" value="Thioesterase/thiol ester dehydrase-isomerase"/>
    <property type="match status" value="1"/>
</dbReference>
<organism evidence="2 3">
    <name type="scientific">Marinobacterium aestuarii</name>
    <dbReference type="NCBI Taxonomy" id="1821621"/>
    <lineage>
        <taxon>Bacteria</taxon>
        <taxon>Pseudomonadati</taxon>
        <taxon>Pseudomonadota</taxon>
        <taxon>Gammaproteobacteria</taxon>
        <taxon>Oceanospirillales</taxon>
        <taxon>Oceanospirillaceae</taxon>
        <taxon>Marinobacterium</taxon>
    </lineage>
</organism>
<evidence type="ECO:0000259" key="1">
    <source>
        <dbReference type="Pfam" id="PF09500"/>
    </source>
</evidence>
<sequence length="155" mass="16784">MAPEMKGPTDIADFQHWLLGQIPLLNHMGLGSFDYDGQQLVIPAALGPNVNDKGTGFGGSQATLATLCGWSLITLLLSEQGLDCDLVIADSQLKYLLPVDADFIARTQLPDSPAIDAFLDRLRSRGRARLDLAIEVCQGERVAMRMTGAYVALLR</sequence>
<dbReference type="OrthoDB" id="572024at2"/>
<dbReference type="NCBIfam" id="TIGR02447">
    <property type="entry name" value="yiiD_Cterm"/>
    <property type="match status" value="1"/>
</dbReference>
<evidence type="ECO:0000313" key="2">
    <source>
        <dbReference type="EMBL" id="ANG63725.1"/>
    </source>
</evidence>